<evidence type="ECO:0000313" key="4">
    <source>
        <dbReference type="Proteomes" id="UP000283993"/>
    </source>
</evidence>
<dbReference type="EMBL" id="AYKH01000010">
    <property type="protein sequence ID" value="ROO28369.1"/>
    <property type="molecule type" value="Genomic_DNA"/>
</dbReference>
<accession>A0A423PRX7</accession>
<dbReference type="AlphaFoldDB" id="A0A423PRX7"/>
<gene>
    <name evidence="3" type="ORF">SAOR_06540</name>
</gene>
<evidence type="ECO:0008006" key="5">
    <source>
        <dbReference type="Google" id="ProtNLM"/>
    </source>
</evidence>
<sequence length="310" mass="32970">MADTDARDREYPYEDAVSFYAGRLASSRERSTLAWVTAHPDAAARARRDAAIEQRIARQYEAVLDEPIPPRLLRYGHRRRARWPMRMGTAAAVAVAAGIGWWGGTQQMPSPERADGFVQRVAAAADGDGPDGTPVVSTAGAQTSPGGGNALPAPDLGAQGYDMVARRHVDDAGGGRDLGEFVYENDLGQRVRLFAQRREPVGEPSPRVSFEGGRPLARWQANGVDYALVGEMPADSLRSLARIAAAGRPAEPAPVQPVGRPLPSKQGPAWRVGDDPPLDSMPSATPGVTPRERMIPAADGGGGVQPQGQM</sequence>
<dbReference type="Proteomes" id="UP000283993">
    <property type="component" value="Unassembled WGS sequence"/>
</dbReference>
<name>A0A423PRX7_9GAMM</name>
<dbReference type="RefSeq" id="WP_123590387.1">
    <property type="nucleotide sequence ID" value="NZ_AYKH01000010.1"/>
</dbReference>
<comment type="caution">
    <text evidence="3">The sequence shown here is derived from an EMBL/GenBank/DDBJ whole genome shotgun (WGS) entry which is preliminary data.</text>
</comment>
<keyword evidence="2" id="KW-0472">Membrane</keyword>
<keyword evidence="4" id="KW-1185">Reference proteome</keyword>
<keyword evidence="2" id="KW-1133">Transmembrane helix</keyword>
<evidence type="ECO:0000256" key="1">
    <source>
        <dbReference type="SAM" id="MobiDB-lite"/>
    </source>
</evidence>
<keyword evidence="2" id="KW-0812">Transmembrane</keyword>
<protein>
    <recommendedName>
        <fullName evidence="5">Anti-sigma factor</fullName>
    </recommendedName>
</protein>
<feature type="compositionally biased region" description="Gly residues" evidence="1">
    <location>
        <begin position="299"/>
        <end position="310"/>
    </location>
</feature>
<evidence type="ECO:0000313" key="3">
    <source>
        <dbReference type="EMBL" id="ROO28369.1"/>
    </source>
</evidence>
<feature type="transmembrane region" description="Helical" evidence="2">
    <location>
        <begin position="83"/>
        <end position="103"/>
    </location>
</feature>
<organism evidence="3 4">
    <name type="scientific">Salinisphaera orenii MK-B5</name>
    <dbReference type="NCBI Taxonomy" id="856730"/>
    <lineage>
        <taxon>Bacteria</taxon>
        <taxon>Pseudomonadati</taxon>
        <taxon>Pseudomonadota</taxon>
        <taxon>Gammaproteobacteria</taxon>
        <taxon>Salinisphaerales</taxon>
        <taxon>Salinisphaeraceae</taxon>
        <taxon>Salinisphaera</taxon>
    </lineage>
</organism>
<reference evidence="3 4" key="1">
    <citation type="submission" date="2013-10" db="EMBL/GenBank/DDBJ databases">
        <title>Salinisphaera orenii MK-B5 Genome Sequencing.</title>
        <authorList>
            <person name="Lai Q."/>
            <person name="Li C."/>
            <person name="Shao Z."/>
        </authorList>
    </citation>
    <scope>NUCLEOTIDE SEQUENCE [LARGE SCALE GENOMIC DNA]</scope>
    <source>
        <strain evidence="3 4">MK-B5</strain>
    </source>
</reference>
<feature type="region of interest" description="Disordered" evidence="1">
    <location>
        <begin position="248"/>
        <end position="310"/>
    </location>
</feature>
<evidence type="ECO:0000256" key="2">
    <source>
        <dbReference type="SAM" id="Phobius"/>
    </source>
</evidence>
<proteinExistence type="predicted"/>